<dbReference type="Gene3D" id="3.40.1620.60">
    <property type="match status" value="1"/>
</dbReference>
<evidence type="ECO:0000256" key="2">
    <source>
        <dbReference type="ARBA" id="ARBA00022801"/>
    </source>
</evidence>
<dbReference type="GO" id="GO:0046872">
    <property type="term" value="F:metal ion binding"/>
    <property type="evidence" value="ECO:0007669"/>
    <property type="project" value="UniProtKB-KW"/>
</dbReference>
<name>A0AA39KWM2_9HYME</name>
<proteinExistence type="predicted"/>
<keyword evidence="1" id="KW-0479">Metal-binding</keyword>
<dbReference type="Proteomes" id="UP001168990">
    <property type="component" value="Unassembled WGS sequence"/>
</dbReference>
<keyword evidence="5" id="KW-0325">Glycoprotein</keyword>
<organism evidence="7 8">
    <name type="scientific">Microctonus aethiopoides</name>
    <dbReference type="NCBI Taxonomy" id="144406"/>
    <lineage>
        <taxon>Eukaryota</taxon>
        <taxon>Metazoa</taxon>
        <taxon>Ecdysozoa</taxon>
        <taxon>Arthropoda</taxon>
        <taxon>Hexapoda</taxon>
        <taxon>Insecta</taxon>
        <taxon>Pterygota</taxon>
        <taxon>Neoptera</taxon>
        <taxon>Endopterygota</taxon>
        <taxon>Hymenoptera</taxon>
        <taxon>Apocrita</taxon>
        <taxon>Ichneumonoidea</taxon>
        <taxon>Braconidae</taxon>
        <taxon>Euphorinae</taxon>
        <taxon>Microctonus</taxon>
    </lineage>
</organism>
<keyword evidence="4" id="KW-1015">Disulfide bond</keyword>
<gene>
    <name evidence="7" type="ORF">PV328_000791</name>
</gene>
<evidence type="ECO:0000256" key="1">
    <source>
        <dbReference type="ARBA" id="ARBA00022723"/>
    </source>
</evidence>
<reference evidence="7" key="1">
    <citation type="journal article" date="2023" name="bioRxiv">
        <title>Scaffold-level genome assemblies of two parasitoid biocontrol wasps reveal the parthenogenesis mechanism and an associated novel virus.</title>
        <authorList>
            <person name="Inwood S."/>
            <person name="Skelly J."/>
            <person name="Guhlin J."/>
            <person name="Harrop T."/>
            <person name="Goldson S."/>
            <person name="Dearden P."/>
        </authorList>
    </citation>
    <scope>NUCLEOTIDE SEQUENCE</scope>
    <source>
        <strain evidence="7">Irish</strain>
        <tissue evidence="7">Whole body</tissue>
    </source>
</reference>
<feature type="domain" description="ADAMTS cysteine-rich" evidence="6">
    <location>
        <begin position="9"/>
        <end position="77"/>
    </location>
</feature>
<evidence type="ECO:0000256" key="4">
    <source>
        <dbReference type="ARBA" id="ARBA00023157"/>
    </source>
</evidence>
<dbReference type="Pfam" id="PF17771">
    <property type="entry name" value="ADAMTS_CR_2"/>
    <property type="match status" value="1"/>
</dbReference>
<evidence type="ECO:0000313" key="8">
    <source>
        <dbReference type="Proteomes" id="UP001168990"/>
    </source>
</evidence>
<evidence type="ECO:0000313" key="7">
    <source>
        <dbReference type="EMBL" id="KAK0176678.1"/>
    </source>
</evidence>
<sequence>MRPPGPYEDVSRDRQCACFGYPFRIQQKTQKYTPECSKPLICIEKEENGPKIDVPTIIPFDGTPCAQAKVCWGRQCVPLNE</sequence>
<dbReference type="InterPro" id="IPR041645">
    <property type="entry name" value="ADAMTS_CR_2"/>
</dbReference>
<comment type="caution">
    <text evidence="7">The sequence shown here is derived from an EMBL/GenBank/DDBJ whole genome shotgun (WGS) entry which is preliminary data.</text>
</comment>
<reference evidence="7" key="2">
    <citation type="submission" date="2023-03" db="EMBL/GenBank/DDBJ databases">
        <authorList>
            <person name="Inwood S.N."/>
            <person name="Skelly J.G."/>
            <person name="Guhlin J."/>
            <person name="Harrop T.W.R."/>
            <person name="Goldson S.G."/>
            <person name="Dearden P.K."/>
        </authorList>
    </citation>
    <scope>NUCLEOTIDE SEQUENCE</scope>
    <source>
        <strain evidence="7">Irish</strain>
        <tissue evidence="7">Whole body</tissue>
    </source>
</reference>
<dbReference type="AlphaFoldDB" id="A0AA39KWM2"/>
<accession>A0AA39KWM2</accession>
<keyword evidence="8" id="KW-1185">Reference proteome</keyword>
<evidence type="ECO:0000256" key="3">
    <source>
        <dbReference type="ARBA" id="ARBA00022833"/>
    </source>
</evidence>
<protein>
    <recommendedName>
        <fullName evidence="6">ADAMTS cysteine-rich domain-containing protein</fullName>
    </recommendedName>
</protein>
<keyword evidence="2" id="KW-0378">Hydrolase</keyword>
<dbReference type="EMBL" id="JAQQBS010000001">
    <property type="protein sequence ID" value="KAK0176678.1"/>
    <property type="molecule type" value="Genomic_DNA"/>
</dbReference>
<dbReference type="GO" id="GO:0016787">
    <property type="term" value="F:hydrolase activity"/>
    <property type="evidence" value="ECO:0007669"/>
    <property type="project" value="UniProtKB-KW"/>
</dbReference>
<keyword evidence="3" id="KW-0862">Zinc</keyword>
<evidence type="ECO:0000256" key="5">
    <source>
        <dbReference type="ARBA" id="ARBA00023180"/>
    </source>
</evidence>
<evidence type="ECO:0000259" key="6">
    <source>
        <dbReference type="Pfam" id="PF17771"/>
    </source>
</evidence>